<organism evidence="3 4">
    <name type="scientific">Hahella chejuensis (strain KCTC 2396)</name>
    <dbReference type="NCBI Taxonomy" id="349521"/>
    <lineage>
        <taxon>Bacteria</taxon>
        <taxon>Pseudomonadati</taxon>
        <taxon>Pseudomonadota</taxon>
        <taxon>Gammaproteobacteria</taxon>
        <taxon>Oceanospirillales</taxon>
        <taxon>Hahellaceae</taxon>
        <taxon>Hahella</taxon>
    </lineage>
</organism>
<feature type="compositionally biased region" description="Basic and acidic residues" evidence="1">
    <location>
        <begin position="261"/>
        <end position="271"/>
    </location>
</feature>
<dbReference type="OrthoDB" id="9796919at2"/>
<evidence type="ECO:0000259" key="2">
    <source>
        <dbReference type="PROSITE" id="PS51186"/>
    </source>
</evidence>
<feature type="domain" description="N-acetyltransferase" evidence="2">
    <location>
        <begin position="121"/>
        <end position="281"/>
    </location>
</feature>
<reference evidence="3 4" key="1">
    <citation type="journal article" date="2005" name="Nucleic Acids Res.">
        <title>Genomic blueprint of Hahella chejuensis, a marine microbe producing an algicidal agent.</title>
        <authorList>
            <person name="Jeong H."/>
            <person name="Yim J.H."/>
            <person name="Lee C."/>
            <person name="Choi S.-H."/>
            <person name="Park Y.K."/>
            <person name="Yoon S.H."/>
            <person name="Hur C.-G."/>
            <person name="Kang H.-Y."/>
            <person name="Kim D."/>
            <person name="Lee H.H."/>
            <person name="Park K.H."/>
            <person name="Park S.-H."/>
            <person name="Park H.-S."/>
            <person name="Lee H.K."/>
            <person name="Oh T.K."/>
            <person name="Kim J.F."/>
        </authorList>
    </citation>
    <scope>NUCLEOTIDE SEQUENCE [LARGE SCALE GENOMIC DNA]</scope>
    <source>
        <strain evidence="3 4">KCTC 2396</strain>
    </source>
</reference>
<protein>
    <submittedName>
        <fullName evidence="3">Acetyltransferase (GNAT) family protein</fullName>
    </submittedName>
</protein>
<evidence type="ECO:0000313" key="4">
    <source>
        <dbReference type="Proteomes" id="UP000000238"/>
    </source>
</evidence>
<feature type="region of interest" description="Disordered" evidence="1">
    <location>
        <begin position="256"/>
        <end position="281"/>
    </location>
</feature>
<keyword evidence="3" id="KW-0808">Transferase</keyword>
<dbReference type="GO" id="GO:0016747">
    <property type="term" value="F:acyltransferase activity, transferring groups other than amino-acyl groups"/>
    <property type="evidence" value="ECO:0007669"/>
    <property type="project" value="InterPro"/>
</dbReference>
<dbReference type="Gene3D" id="3.40.630.30">
    <property type="match status" value="1"/>
</dbReference>
<dbReference type="SUPFAM" id="SSF55729">
    <property type="entry name" value="Acyl-CoA N-acyltransferases (Nat)"/>
    <property type="match status" value="1"/>
</dbReference>
<dbReference type="Proteomes" id="UP000000238">
    <property type="component" value="Chromosome"/>
</dbReference>
<keyword evidence="4" id="KW-1185">Reference proteome</keyword>
<dbReference type="STRING" id="349521.HCH_02205"/>
<dbReference type="HOGENOM" id="CLU_086660_0_0_6"/>
<evidence type="ECO:0000256" key="1">
    <source>
        <dbReference type="SAM" id="MobiDB-lite"/>
    </source>
</evidence>
<dbReference type="PROSITE" id="PS51186">
    <property type="entry name" value="GNAT"/>
    <property type="match status" value="1"/>
</dbReference>
<dbReference type="Pfam" id="PF00583">
    <property type="entry name" value="Acetyltransf_1"/>
    <property type="match status" value="1"/>
</dbReference>
<dbReference type="KEGG" id="hch:HCH_02205"/>
<name>Q2SJZ1_HAHCH</name>
<gene>
    <name evidence="3" type="ordered locus">HCH_02205</name>
</gene>
<dbReference type="InterPro" id="IPR000182">
    <property type="entry name" value="GNAT_dom"/>
</dbReference>
<proteinExistence type="predicted"/>
<dbReference type="EMBL" id="CP000155">
    <property type="protein sequence ID" value="ABC29033.1"/>
    <property type="molecule type" value="Genomic_DNA"/>
</dbReference>
<sequence>MPSLGLQTDLMFSRYAGRVEDVGRYVVITTPHNPNYYFGNYLLLKKPPQAGQWGDLELDFARYVGAPPRIKHFAFQWRVSGDEDGADMNGFMQRGYEYMECAVLTAKRSMLSEPQNINADIDVRMLQSEQDWDAWYELELQERDVDQPGEEYVAFLNGVRDMYRSMIAAGRGDWFGAFQQGELVGSVGLFFDERIGRFQNVLTKSSHRSQGICHTLVHAVAKAGFDRADTLVMVADENYHAARIYESLGFQPSERQASLCRRNDGESKSGEDSGVEASKPE</sequence>
<dbReference type="AlphaFoldDB" id="Q2SJZ1"/>
<dbReference type="RefSeq" id="WP_011396102.1">
    <property type="nucleotide sequence ID" value="NC_007645.1"/>
</dbReference>
<accession>Q2SJZ1</accession>
<dbReference type="InterPro" id="IPR016181">
    <property type="entry name" value="Acyl_CoA_acyltransferase"/>
</dbReference>
<dbReference type="eggNOG" id="COG0456">
    <property type="taxonomic scope" value="Bacteria"/>
</dbReference>
<evidence type="ECO:0000313" key="3">
    <source>
        <dbReference type="EMBL" id="ABC29033.1"/>
    </source>
</evidence>